<dbReference type="PANTHER" id="PTHR24408">
    <property type="entry name" value="ZINC FINGER PROTEIN"/>
    <property type="match status" value="1"/>
</dbReference>
<dbReference type="GO" id="GO:0008270">
    <property type="term" value="F:zinc ion binding"/>
    <property type="evidence" value="ECO:0007669"/>
    <property type="project" value="UniProtKB-KW"/>
</dbReference>
<proteinExistence type="predicted"/>
<dbReference type="SUPFAM" id="SSF57667">
    <property type="entry name" value="beta-beta-alpha zinc fingers"/>
    <property type="match status" value="2"/>
</dbReference>
<keyword evidence="8" id="KW-1185">Reference proteome</keyword>
<keyword evidence="1" id="KW-0479">Metal-binding</keyword>
<name>A0ABD2WUQ2_9HYME</name>
<evidence type="ECO:0000256" key="2">
    <source>
        <dbReference type="ARBA" id="ARBA00022737"/>
    </source>
</evidence>
<evidence type="ECO:0000256" key="4">
    <source>
        <dbReference type="ARBA" id="ARBA00022833"/>
    </source>
</evidence>
<keyword evidence="2" id="KW-0677">Repeat</keyword>
<evidence type="ECO:0000256" key="1">
    <source>
        <dbReference type="ARBA" id="ARBA00022723"/>
    </source>
</evidence>
<evidence type="ECO:0000259" key="6">
    <source>
        <dbReference type="PROSITE" id="PS50157"/>
    </source>
</evidence>
<keyword evidence="4" id="KW-0862">Zinc</keyword>
<dbReference type="PROSITE" id="PS50157">
    <property type="entry name" value="ZINC_FINGER_C2H2_2"/>
    <property type="match status" value="2"/>
</dbReference>
<evidence type="ECO:0000313" key="8">
    <source>
        <dbReference type="Proteomes" id="UP001627154"/>
    </source>
</evidence>
<dbReference type="InterPro" id="IPR036236">
    <property type="entry name" value="Znf_C2H2_sf"/>
</dbReference>
<feature type="domain" description="C2H2-type" evidence="6">
    <location>
        <begin position="457"/>
        <end position="489"/>
    </location>
</feature>
<sequence>MIRKKRCSKVEMERIEISERDERDEEMKNQGSSSIARNEGKNIPVVSSNLVNVRKMILQLASVRVLVEKLPQNLVIENWESSIVDLNKKHLYRTPLHLLCVNCDKIAQVQDDSCEKTDCDECRLKLVYEIQECRLPNNHQKTEDCDCKINTFYCPDCLEKSISKKKILDHVKRHDFESSKDGSKKLYCYGCKIASSYNIWKYLKGCEKCKETLHLQCGKCGKLFFNLREMKNHTRSNCYNTKKYRCTDCGYCVPRKGLIVLHRKRNKGHKYYITEYEENIIEREVDDEPFVNDQSANFTFSANEILESNATANSSLTDYLSMDDIVEHVKQKDLPYACPECDKVFAYKKIMEKHLYLCRVITNVRCKQCTFVARNRKELKKHKYEVHQRISGRHKQDSYIQSICPKCQLPRMTKDLLKCPICKSKLQFRCIKCNKYQSLKKQLPCKHMRKFSKLNLHECEMCSRGFIMRSNLLMHKQLCYPKILKQERIDEPQEED</sequence>
<reference evidence="7 8" key="1">
    <citation type="journal article" date="2024" name="bioRxiv">
        <title>A reference genome for Trichogramma kaykai: A tiny desert-dwelling parasitoid wasp with competing sex-ratio distorters.</title>
        <authorList>
            <person name="Culotta J."/>
            <person name="Lindsey A.R."/>
        </authorList>
    </citation>
    <scope>NUCLEOTIDE SEQUENCE [LARGE SCALE GENOMIC DNA]</scope>
    <source>
        <strain evidence="7 8">KSX58</strain>
    </source>
</reference>
<accession>A0ABD2WUQ2</accession>
<comment type="caution">
    <text evidence="7">The sequence shown here is derived from an EMBL/GenBank/DDBJ whole genome shotgun (WGS) entry which is preliminary data.</text>
</comment>
<protein>
    <recommendedName>
        <fullName evidence="6">C2H2-type domain-containing protein</fullName>
    </recommendedName>
</protein>
<dbReference type="AlphaFoldDB" id="A0ABD2WUQ2"/>
<dbReference type="PANTHER" id="PTHR24408:SF58">
    <property type="entry name" value="TRANSCRIPTION FACTOR (TFIIIA), PUTATIVE (AFU_ORTHOLOGUE AFUA_1G05150)-RELATED"/>
    <property type="match status" value="1"/>
</dbReference>
<gene>
    <name evidence="7" type="ORF">TKK_009510</name>
</gene>
<dbReference type="Proteomes" id="UP001627154">
    <property type="component" value="Unassembled WGS sequence"/>
</dbReference>
<evidence type="ECO:0000256" key="5">
    <source>
        <dbReference type="PROSITE-ProRule" id="PRU00042"/>
    </source>
</evidence>
<evidence type="ECO:0000256" key="3">
    <source>
        <dbReference type="ARBA" id="ARBA00022771"/>
    </source>
</evidence>
<keyword evidence="3 5" id="KW-0863">Zinc-finger</keyword>
<dbReference type="Gene3D" id="3.30.160.60">
    <property type="entry name" value="Classic Zinc Finger"/>
    <property type="match status" value="2"/>
</dbReference>
<dbReference type="EMBL" id="JBJJXI010000070">
    <property type="protein sequence ID" value="KAL3396640.1"/>
    <property type="molecule type" value="Genomic_DNA"/>
</dbReference>
<organism evidence="7 8">
    <name type="scientific">Trichogramma kaykai</name>
    <dbReference type="NCBI Taxonomy" id="54128"/>
    <lineage>
        <taxon>Eukaryota</taxon>
        <taxon>Metazoa</taxon>
        <taxon>Ecdysozoa</taxon>
        <taxon>Arthropoda</taxon>
        <taxon>Hexapoda</taxon>
        <taxon>Insecta</taxon>
        <taxon>Pterygota</taxon>
        <taxon>Neoptera</taxon>
        <taxon>Endopterygota</taxon>
        <taxon>Hymenoptera</taxon>
        <taxon>Apocrita</taxon>
        <taxon>Proctotrupomorpha</taxon>
        <taxon>Chalcidoidea</taxon>
        <taxon>Trichogrammatidae</taxon>
        <taxon>Trichogramma</taxon>
    </lineage>
</organism>
<dbReference type="SMART" id="SM00355">
    <property type="entry name" value="ZnF_C2H2"/>
    <property type="match status" value="6"/>
</dbReference>
<evidence type="ECO:0000313" key="7">
    <source>
        <dbReference type="EMBL" id="KAL3396640.1"/>
    </source>
</evidence>
<feature type="domain" description="C2H2-type" evidence="6">
    <location>
        <begin position="215"/>
        <end position="244"/>
    </location>
</feature>
<dbReference type="InterPro" id="IPR013087">
    <property type="entry name" value="Znf_C2H2_type"/>
</dbReference>